<evidence type="ECO:0000313" key="3">
    <source>
        <dbReference type="Proteomes" id="UP000028013"/>
    </source>
</evidence>
<organism evidence="2 3">
    <name type="scientific">Bacteroides uniformis str. 3978 T3 ii</name>
    <dbReference type="NCBI Taxonomy" id="1339349"/>
    <lineage>
        <taxon>Bacteria</taxon>
        <taxon>Pseudomonadati</taxon>
        <taxon>Bacteroidota</taxon>
        <taxon>Bacteroidia</taxon>
        <taxon>Bacteroidales</taxon>
        <taxon>Bacteroidaceae</taxon>
        <taxon>Bacteroides</taxon>
    </lineage>
</organism>
<sequence length="232" mass="26576">MSKLNFKNEGDEHNFWQNYTDLMSGFLVVFIITSLVAWYGYIKVTGAIGGDGGSIKVTIEQSRMIREFNEAQKSLVSEYFHYNEQYQRFECKSDIMFEPNLANIPADKEEIFIEAGKELVNKILSKFKESVNISFKIIIEGRAARHLNKGSKEANEAADRSVWHTMEIRSYERALSLYNLWNQNGIIKSIQEMNGEVFISGSGFGGQGRYPNTPGQEELNKTFIIQIIPYIK</sequence>
<keyword evidence="1" id="KW-0472">Membrane</keyword>
<accession>A0A078S3Q2</accession>
<evidence type="ECO:0008006" key="4">
    <source>
        <dbReference type="Google" id="ProtNLM"/>
    </source>
</evidence>
<dbReference type="RefSeq" id="WP_005785859.1">
    <property type="nucleotide sequence ID" value="NZ_JNHN01000174.1"/>
</dbReference>
<proteinExistence type="predicted"/>
<dbReference type="AlphaFoldDB" id="A0A078S3Q2"/>
<gene>
    <name evidence="2" type="ORF">M094_1513</name>
</gene>
<evidence type="ECO:0000313" key="2">
    <source>
        <dbReference type="EMBL" id="KDS50582.1"/>
    </source>
</evidence>
<dbReference type="EMBL" id="JNHN01000174">
    <property type="protein sequence ID" value="KDS50582.1"/>
    <property type="molecule type" value="Genomic_DNA"/>
</dbReference>
<reference evidence="2 3" key="1">
    <citation type="submission" date="2014-04" db="EMBL/GenBank/DDBJ databases">
        <authorList>
            <person name="Sears C."/>
            <person name="Carroll K."/>
            <person name="Sack B.R."/>
            <person name="Qadri F."/>
            <person name="Myers L.L."/>
            <person name="Chung G.-T."/>
            <person name="Escheverria P."/>
            <person name="Fraser C.M."/>
            <person name="Sadzewicz L."/>
            <person name="Shefchek K.A."/>
            <person name="Tallon L."/>
            <person name="Das S.P."/>
            <person name="Daugherty S."/>
            <person name="Mongodin E.F."/>
        </authorList>
    </citation>
    <scope>NUCLEOTIDE SEQUENCE [LARGE SCALE GENOMIC DNA]</scope>
    <source>
        <strain evidence="2 3">3978 T3 ii</strain>
    </source>
</reference>
<keyword evidence="1" id="KW-1133">Transmembrane helix</keyword>
<protein>
    <recommendedName>
        <fullName evidence="4">OmpA family protein</fullName>
    </recommendedName>
</protein>
<feature type="transmembrane region" description="Helical" evidence="1">
    <location>
        <begin position="22"/>
        <end position="41"/>
    </location>
</feature>
<dbReference type="PATRIC" id="fig|1339349.3.peg.2674"/>
<dbReference type="Proteomes" id="UP000028013">
    <property type="component" value="Unassembled WGS sequence"/>
</dbReference>
<name>A0A078S3Q2_BACUN</name>
<evidence type="ECO:0000256" key="1">
    <source>
        <dbReference type="SAM" id="Phobius"/>
    </source>
</evidence>
<comment type="caution">
    <text evidence="2">The sequence shown here is derived from an EMBL/GenBank/DDBJ whole genome shotgun (WGS) entry which is preliminary data.</text>
</comment>
<keyword evidence="1" id="KW-0812">Transmembrane</keyword>